<protein>
    <recommendedName>
        <fullName evidence="3">Cytokinin riboside 5'-monophosphate phosphoribohydrolase</fullName>
        <ecNumber evidence="3">3.2.2.n1</ecNumber>
    </recommendedName>
</protein>
<gene>
    <name evidence="4" type="ORF">M23134_04011</name>
</gene>
<name>A1ZMR8_MICM2</name>
<dbReference type="InterPro" id="IPR031100">
    <property type="entry name" value="LOG_fam"/>
</dbReference>
<dbReference type="EMBL" id="AAWS01000016">
    <property type="protein sequence ID" value="EAY28448.1"/>
    <property type="molecule type" value="Genomic_DNA"/>
</dbReference>
<dbReference type="RefSeq" id="WP_002698188.1">
    <property type="nucleotide sequence ID" value="NZ_AAWS01000016.1"/>
</dbReference>
<dbReference type="Proteomes" id="UP000004095">
    <property type="component" value="Unassembled WGS sequence"/>
</dbReference>
<dbReference type="SUPFAM" id="SSF102405">
    <property type="entry name" value="MCP/YpsA-like"/>
    <property type="match status" value="1"/>
</dbReference>
<dbReference type="eggNOG" id="COG1611">
    <property type="taxonomic scope" value="Bacteria"/>
</dbReference>
<comment type="caution">
    <text evidence="4">The sequence shown here is derived from an EMBL/GenBank/DDBJ whole genome shotgun (WGS) entry which is preliminary data.</text>
</comment>
<dbReference type="OrthoDB" id="9801098at2"/>
<sequence length="193" mass="21290">MNSICVFCGSRSGANPIYREKATHVGHILAKKGLKLVYGAGKVGLMGAVADAMLDKGGEVVGVIPQFLVDKEVAHDGINELIIVESMHERKQKMTKMADAFLILPGGIGTMEEFFEVYTWGQLGLHQKPIGILNVGSYYDLMIQFLNHTVGQGFMSQSTKDIVFTDTNPEALLRKMRSYKAPDIDKLLNIERT</sequence>
<dbReference type="GO" id="GO:0005829">
    <property type="term" value="C:cytosol"/>
    <property type="evidence" value="ECO:0007669"/>
    <property type="project" value="TreeGrafter"/>
</dbReference>
<keyword evidence="3" id="KW-0378">Hydrolase</keyword>
<proteinExistence type="inferred from homology"/>
<evidence type="ECO:0000256" key="2">
    <source>
        <dbReference type="ARBA" id="ARBA00006763"/>
    </source>
</evidence>
<accession>A1ZMR8</accession>
<keyword evidence="5" id="KW-1185">Reference proteome</keyword>
<evidence type="ECO:0000256" key="3">
    <source>
        <dbReference type="RuleBase" id="RU363015"/>
    </source>
</evidence>
<dbReference type="GO" id="GO:0009691">
    <property type="term" value="P:cytokinin biosynthetic process"/>
    <property type="evidence" value="ECO:0007669"/>
    <property type="project" value="UniProtKB-UniRule"/>
</dbReference>
<dbReference type="Pfam" id="PF03641">
    <property type="entry name" value="Lysine_decarbox"/>
    <property type="match status" value="1"/>
</dbReference>
<comment type="similarity">
    <text evidence="2 3">Belongs to the LOG family.</text>
</comment>
<dbReference type="Gene3D" id="3.40.50.450">
    <property type="match status" value="1"/>
</dbReference>
<dbReference type="GO" id="GO:0008714">
    <property type="term" value="F:AMP nucleosidase activity"/>
    <property type="evidence" value="ECO:0007669"/>
    <property type="project" value="UniProtKB-EC"/>
</dbReference>
<evidence type="ECO:0000313" key="5">
    <source>
        <dbReference type="Proteomes" id="UP000004095"/>
    </source>
</evidence>
<dbReference type="PANTHER" id="PTHR31223:SF70">
    <property type="entry name" value="LOG FAMILY PROTEIN YJL055W"/>
    <property type="match status" value="1"/>
</dbReference>
<keyword evidence="3" id="KW-0203">Cytokinin biosynthesis</keyword>
<dbReference type="NCBIfam" id="TIGR00730">
    <property type="entry name" value="Rossman fold protein, TIGR00730 family"/>
    <property type="match status" value="1"/>
</dbReference>
<dbReference type="PANTHER" id="PTHR31223">
    <property type="entry name" value="LOG FAMILY PROTEIN YJL055W"/>
    <property type="match status" value="1"/>
</dbReference>
<organism evidence="4 5">
    <name type="scientific">Microscilla marina ATCC 23134</name>
    <dbReference type="NCBI Taxonomy" id="313606"/>
    <lineage>
        <taxon>Bacteria</taxon>
        <taxon>Pseudomonadati</taxon>
        <taxon>Bacteroidota</taxon>
        <taxon>Cytophagia</taxon>
        <taxon>Cytophagales</taxon>
        <taxon>Microscillaceae</taxon>
        <taxon>Microscilla</taxon>
    </lineage>
</organism>
<dbReference type="InterPro" id="IPR005269">
    <property type="entry name" value="LOG"/>
</dbReference>
<evidence type="ECO:0000256" key="1">
    <source>
        <dbReference type="ARBA" id="ARBA00000274"/>
    </source>
</evidence>
<dbReference type="EC" id="3.2.2.n1" evidence="3"/>
<evidence type="ECO:0000313" key="4">
    <source>
        <dbReference type="EMBL" id="EAY28448.1"/>
    </source>
</evidence>
<comment type="catalytic activity">
    <reaction evidence="1">
        <text>AMP + H2O = D-ribose 5-phosphate + adenine</text>
        <dbReference type="Rhea" id="RHEA:20129"/>
        <dbReference type="ChEBI" id="CHEBI:15377"/>
        <dbReference type="ChEBI" id="CHEBI:16708"/>
        <dbReference type="ChEBI" id="CHEBI:78346"/>
        <dbReference type="ChEBI" id="CHEBI:456215"/>
        <dbReference type="EC" id="3.2.2.4"/>
    </reaction>
</comment>
<dbReference type="AlphaFoldDB" id="A1ZMR8"/>
<reference evidence="4 5" key="1">
    <citation type="submission" date="2007-01" db="EMBL/GenBank/DDBJ databases">
        <authorList>
            <person name="Haygood M."/>
            <person name="Podell S."/>
            <person name="Anderson C."/>
            <person name="Hopkinson B."/>
            <person name="Roe K."/>
            <person name="Barbeau K."/>
            <person name="Gaasterland T."/>
            <person name="Ferriera S."/>
            <person name="Johnson J."/>
            <person name="Kravitz S."/>
            <person name="Beeson K."/>
            <person name="Sutton G."/>
            <person name="Rogers Y.-H."/>
            <person name="Friedman R."/>
            <person name="Frazier M."/>
            <person name="Venter J.C."/>
        </authorList>
    </citation>
    <scope>NUCLEOTIDE SEQUENCE [LARGE SCALE GENOMIC DNA]</scope>
    <source>
        <strain evidence="4 5">ATCC 23134</strain>
    </source>
</reference>